<dbReference type="PROSITE" id="PS51257">
    <property type="entry name" value="PROKAR_LIPOPROTEIN"/>
    <property type="match status" value="1"/>
</dbReference>
<evidence type="ECO:0000256" key="2">
    <source>
        <dbReference type="ARBA" id="ARBA00023136"/>
    </source>
</evidence>
<dbReference type="InterPro" id="IPR017689">
    <property type="entry name" value="BamD"/>
</dbReference>
<dbReference type="PANTHER" id="PTHR37423">
    <property type="entry name" value="SOLUBLE LYTIC MUREIN TRANSGLYCOSYLASE-RELATED"/>
    <property type="match status" value="1"/>
</dbReference>
<dbReference type="Gene3D" id="1.25.40.10">
    <property type="entry name" value="Tetratricopeptide repeat domain"/>
    <property type="match status" value="1"/>
</dbReference>
<keyword evidence="7" id="KW-0802">TPR repeat</keyword>
<comment type="function">
    <text evidence="6">Part of the outer membrane protein assembly complex, which is involved in assembly and insertion of beta-barrel proteins into the outer membrane.</text>
</comment>
<dbReference type="InterPro" id="IPR019734">
    <property type="entry name" value="TPR_rpt"/>
</dbReference>
<dbReference type="HAMAP" id="MF_00922">
    <property type="entry name" value="OM_assembly_BamD"/>
    <property type="match status" value="1"/>
</dbReference>
<evidence type="ECO:0000256" key="3">
    <source>
        <dbReference type="ARBA" id="ARBA00023139"/>
    </source>
</evidence>
<dbReference type="EMBL" id="JANFPJ010000015">
    <property type="protein sequence ID" value="MDT7526184.1"/>
    <property type="molecule type" value="Genomic_DNA"/>
</dbReference>
<sequence length="257" mass="29273">MKLRLILACAAVIAVSACSGTPDDQFDDSRLSDVEKGYERAKSSLANGNINNALQILESINMRYPFGPLTHQIQLDLIYAYYKVGNLDKALATIDRFVRLNPNHQDYDYALYMRGLTNQRTAENTIQEFFGVDRADRDPTKTREAFDDFAELVRRFPDSKYAADARQRMVAIKSTLAQYELAVAQYYVKREAFLSAANRGKYVLENFPDTAEAETALIIMANSYEQLNLDQLQQDTVATLQKNFPNSRYFRRGLGQD</sequence>
<keyword evidence="4 6" id="KW-0998">Cell outer membrane</keyword>
<dbReference type="Pfam" id="PF13525">
    <property type="entry name" value="YfiO"/>
    <property type="match status" value="1"/>
</dbReference>
<reference evidence="10 11" key="1">
    <citation type="submission" date="2022-07" db="EMBL/GenBank/DDBJ databases">
        <title>Pseudidiomarina sp. nov, a marine bacterium isolated from Pacific Ocean.</title>
        <authorList>
            <person name="Wang Y."/>
        </authorList>
    </citation>
    <scope>NUCLEOTIDE SEQUENCE [LARGE SCALE GENOMIC DNA]</scope>
    <source>
        <strain evidence="10 11">GXY010</strain>
    </source>
</reference>
<keyword evidence="11" id="KW-1185">Reference proteome</keyword>
<keyword evidence="5 6" id="KW-0449">Lipoprotein</keyword>
<feature type="signal peptide" evidence="8">
    <location>
        <begin position="1"/>
        <end position="19"/>
    </location>
</feature>
<accession>A0ABU3KXF7</accession>
<dbReference type="InterPro" id="IPR039565">
    <property type="entry name" value="BamD-like"/>
</dbReference>
<keyword evidence="1 6" id="KW-0732">Signal</keyword>
<comment type="subcellular location">
    <subcellularLocation>
        <location evidence="6">Cell outer membrane</location>
        <topology evidence="6">Lipid-anchor</topology>
    </subcellularLocation>
</comment>
<evidence type="ECO:0000256" key="4">
    <source>
        <dbReference type="ARBA" id="ARBA00023237"/>
    </source>
</evidence>
<organism evidence="10 11">
    <name type="scientific">Pseudidiomarina fusca</name>
    <dbReference type="NCBI Taxonomy" id="2965078"/>
    <lineage>
        <taxon>Bacteria</taxon>
        <taxon>Pseudomonadati</taxon>
        <taxon>Pseudomonadota</taxon>
        <taxon>Gammaproteobacteria</taxon>
        <taxon>Alteromonadales</taxon>
        <taxon>Idiomarinaceae</taxon>
        <taxon>Pseudidiomarina</taxon>
    </lineage>
</organism>
<protein>
    <recommendedName>
        <fullName evidence="6">Outer membrane protein assembly factor BamD</fullName>
    </recommendedName>
</protein>
<feature type="domain" description="Outer membrane lipoprotein BamD-like" evidence="9">
    <location>
        <begin position="36"/>
        <end position="236"/>
    </location>
</feature>
<evidence type="ECO:0000313" key="10">
    <source>
        <dbReference type="EMBL" id="MDT7526184.1"/>
    </source>
</evidence>
<gene>
    <name evidence="6" type="primary">bamD</name>
    <name evidence="10" type="ORF">NOG12_08850</name>
</gene>
<name>A0ABU3KXF7_9GAMM</name>
<feature type="chain" id="PRO_5046550790" description="Outer membrane protein assembly factor BamD" evidence="8">
    <location>
        <begin position="20"/>
        <end position="257"/>
    </location>
</feature>
<evidence type="ECO:0000256" key="8">
    <source>
        <dbReference type="SAM" id="SignalP"/>
    </source>
</evidence>
<keyword evidence="3 6" id="KW-0564">Palmitate</keyword>
<evidence type="ECO:0000256" key="1">
    <source>
        <dbReference type="ARBA" id="ARBA00022729"/>
    </source>
</evidence>
<comment type="similarity">
    <text evidence="6">Belongs to the BamD family.</text>
</comment>
<dbReference type="RefSeq" id="WP_153826145.1">
    <property type="nucleotide sequence ID" value="NZ_JANFPJ010000015.1"/>
</dbReference>
<feature type="repeat" description="TPR" evidence="7">
    <location>
        <begin position="71"/>
        <end position="104"/>
    </location>
</feature>
<evidence type="ECO:0000313" key="11">
    <source>
        <dbReference type="Proteomes" id="UP001305027"/>
    </source>
</evidence>
<dbReference type="NCBIfam" id="TIGR03302">
    <property type="entry name" value="OM_YfiO"/>
    <property type="match status" value="1"/>
</dbReference>
<evidence type="ECO:0000256" key="5">
    <source>
        <dbReference type="ARBA" id="ARBA00023288"/>
    </source>
</evidence>
<comment type="caution">
    <text evidence="10">The sequence shown here is derived from an EMBL/GenBank/DDBJ whole genome shotgun (WGS) entry which is preliminary data.</text>
</comment>
<dbReference type="Proteomes" id="UP001305027">
    <property type="component" value="Unassembled WGS sequence"/>
</dbReference>
<evidence type="ECO:0000256" key="7">
    <source>
        <dbReference type="PROSITE-ProRule" id="PRU00339"/>
    </source>
</evidence>
<dbReference type="PROSITE" id="PS50005">
    <property type="entry name" value="TPR"/>
    <property type="match status" value="1"/>
</dbReference>
<comment type="subunit">
    <text evidence="6">Part of the Bam complex.</text>
</comment>
<evidence type="ECO:0000256" key="6">
    <source>
        <dbReference type="HAMAP-Rule" id="MF_00922"/>
    </source>
</evidence>
<proteinExistence type="inferred from homology"/>
<dbReference type="CDD" id="cd15830">
    <property type="entry name" value="BamD"/>
    <property type="match status" value="1"/>
</dbReference>
<dbReference type="PANTHER" id="PTHR37423:SF1">
    <property type="entry name" value="OUTER MEMBRANE PROTEIN ASSEMBLY FACTOR BAMD"/>
    <property type="match status" value="1"/>
</dbReference>
<evidence type="ECO:0000259" key="9">
    <source>
        <dbReference type="Pfam" id="PF13525"/>
    </source>
</evidence>
<keyword evidence="2 6" id="KW-0472">Membrane</keyword>
<dbReference type="SUPFAM" id="SSF48452">
    <property type="entry name" value="TPR-like"/>
    <property type="match status" value="1"/>
</dbReference>
<dbReference type="InterPro" id="IPR011990">
    <property type="entry name" value="TPR-like_helical_dom_sf"/>
</dbReference>